<proteinExistence type="predicted"/>
<evidence type="ECO:0000313" key="2">
    <source>
        <dbReference type="Proteomes" id="UP000606776"/>
    </source>
</evidence>
<dbReference type="SUPFAM" id="SSF141571">
    <property type="entry name" value="Pentapeptide repeat-like"/>
    <property type="match status" value="1"/>
</dbReference>
<name>A0ABR9V9F6_9CYAN</name>
<keyword evidence="2" id="KW-1185">Reference proteome</keyword>
<comment type="caution">
    <text evidence="1">The sequence shown here is derived from an EMBL/GenBank/DDBJ whole genome shotgun (WGS) entry which is preliminary data.</text>
</comment>
<sequence>MLAIQKQVKNNQSDNSHQDYLMKLLQRLENNTIETSLSAINELERLAQDNPQFHWIIMDMLTNFVREKTANLPPEEVISDSLVDKRILIQSAMIVIGKRDVKQDPENEQIDLSYTDLRGLNLQGINLAHTNLYQVNLSQANLVGANLEGAILSAANLAGANLTNANLHRANLYLASLKDAILDDAILEGANLREAKFTI</sequence>
<accession>A0ABR9V9F6</accession>
<dbReference type="InterPro" id="IPR001646">
    <property type="entry name" value="5peptide_repeat"/>
</dbReference>
<dbReference type="PANTHER" id="PTHR14136">
    <property type="entry name" value="BTB_POZ DOMAIN-CONTAINING PROTEIN KCTD9"/>
    <property type="match status" value="1"/>
</dbReference>
<dbReference type="Pfam" id="PF00805">
    <property type="entry name" value="Pentapeptide"/>
    <property type="match status" value="1"/>
</dbReference>
<dbReference type="PANTHER" id="PTHR14136:SF17">
    <property type="entry name" value="BTB_POZ DOMAIN-CONTAINING PROTEIN KCTD9"/>
    <property type="match status" value="1"/>
</dbReference>
<protein>
    <submittedName>
        <fullName evidence="1">Pentapeptide repeat-containing protein</fullName>
    </submittedName>
</protein>
<dbReference type="RefSeq" id="WP_193941800.1">
    <property type="nucleotide sequence ID" value="NZ_JADEWB010000010.1"/>
</dbReference>
<dbReference type="Gene3D" id="2.160.20.80">
    <property type="entry name" value="E3 ubiquitin-protein ligase SopA"/>
    <property type="match status" value="1"/>
</dbReference>
<dbReference type="EMBL" id="JADEWB010000010">
    <property type="protein sequence ID" value="MBE9235114.1"/>
    <property type="molecule type" value="Genomic_DNA"/>
</dbReference>
<organism evidence="1 2">
    <name type="scientific">Sphaerospermopsis aphanizomenoides LEGE 00250</name>
    <dbReference type="NCBI Taxonomy" id="2777972"/>
    <lineage>
        <taxon>Bacteria</taxon>
        <taxon>Bacillati</taxon>
        <taxon>Cyanobacteriota</taxon>
        <taxon>Cyanophyceae</taxon>
        <taxon>Nostocales</taxon>
        <taxon>Aphanizomenonaceae</taxon>
        <taxon>Sphaerospermopsis</taxon>
        <taxon>Sphaerospermopsis aphanizomenoides</taxon>
    </lineage>
</organism>
<reference evidence="1 2" key="1">
    <citation type="submission" date="2020-10" db="EMBL/GenBank/DDBJ databases">
        <authorList>
            <person name="Castelo-Branco R."/>
            <person name="Eusebio N."/>
            <person name="Adriana R."/>
            <person name="Vieira A."/>
            <person name="Brugerolle De Fraissinette N."/>
            <person name="Rezende De Castro R."/>
            <person name="Schneider M.P."/>
            <person name="Vasconcelos V."/>
            <person name="Leao P.N."/>
        </authorList>
    </citation>
    <scope>NUCLEOTIDE SEQUENCE [LARGE SCALE GENOMIC DNA]</scope>
    <source>
        <strain evidence="1 2">LEGE 00250</strain>
    </source>
</reference>
<dbReference type="InterPro" id="IPR051082">
    <property type="entry name" value="Pentapeptide-BTB/POZ_domain"/>
</dbReference>
<dbReference type="Proteomes" id="UP000606776">
    <property type="component" value="Unassembled WGS sequence"/>
</dbReference>
<gene>
    <name evidence="1" type="ORF">IQ227_03425</name>
</gene>
<evidence type="ECO:0000313" key="1">
    <source>
        <dbReference type="EMBL" id="MBE9235114.1"/>
    </source>
</evidence>